<evidence type="ECO:0000313" key="1">
    <source>
        <dbReference type="EMBL" id="KIO74578.1"/>
    </source>
</evidence>
<dbReference type="SUPFAM" id="SSF52309">
    <property type="entry name" value="N-(deoxy)ribosyltransferase-like"/>
    <property type="match status" value="1"/>
</dbReference>
<gene>
    <name evidence="1" type="ORF">TH53_25640</name>
</gene>
<dbReference type="Proteomes" id="UP000032049">
    <property type="component" value="Unassembled WGS sequence"/>
</dbReference>
<dbReference type="RefSeq" id="WP_041887196.1">
    <property type="nucleotide sequence ID" value="NZ_CP157278.1"/>
</dbReference>
<keyword evidence="2" id="KW-1185">Reference proteome</keyword>
<proteinExistence type="predicted"/>
<dbReference type="EMBL" id="JXRA01000161">
    <property type="protein sequence ID" value="KIO74578.1"/>
    <property type="molecule type" value="Genomic_DNA"/>
</dbReference>
<comment type="caution">
    <text evidence="1">The sequence shown here is derived from an EMBL/GenBank/DDBJ whole genome shotgun (WGS) entry which is preliminary data.</text>
</comment>
<dbReference type="AlphaFoldDB" id="A0A0D0EYW7"/>
<organism evidence="1 2">
    <name type="scientific">Pedobacter lusitanus</name>
    <dbReference type="NCBI Taxonomy" id="1503925"/>
    <lineage>
        <taxon>Bacteria</taxon>
        <taxon>Pseudomonadati</taxon>
        <taxon>Bacteroidota</taxon>
        <taxon>Sphingobacteriia</taxon>
        <taxon>Sphingobacteriales</taxon>
        <taxon>Sphingobacteriaceae</taxon>
        <taxon>Pedobacter</taxon>
    </lineage>
</organism>
<sequence length="212" mass="22598">MEGLDIIYRNRLTNKEVGRTALPGKDVTRYTDAKNQAELIANNFDQPQVSAATNTSGTATAPQAAQRVDYQDMSQPTTSLAVANNVATGFAYEYVGAKVLSGVSSLFTASETGRVFWSGGEVAKTAAADFAKANGMKTLEMTTTGRAMNSISPYLPRSATNPVWNSLSRSFANGASGEAHFFTIPAGPRSGSIWLNVEKPILEQNAVKIISH</sequence>
<reference evidence="1 2" key="1">
    <citation type="submission" date="2015-01" db="EMBL/GenBank/DDBJ databases">
        <title>Draft genome sequence of Pedobacter sp. NL19 isolated from sludge of an effluent treatment pond in an abandoned uranium mine.</title>
        <authorList>
            <person name="Santos T."/>
            <person name="Caetano T."/>
            <person name="Covas C."/>
            <person name="Cruz A."/>
            <person name="Mendo S."/>
        </authorList>
    </citation>
    <scope>NUCLEOTIDE SEQUENCE [LARGE SCALE GENOMIC DNA]</scope>
    <source>
        <strain evidence="1 2">NL19</strain>
    </source>
</reference>
<protein>
    <submittedName>
        <fullName evidence="1">Uncharacterized protein</fullName>
    </submittedName>
</protein>
<name>A0A0D0EYW7_9SPHI</name>
<dbReference type="STRING" id="1503925.TH53_25640"/>
<evidence type="ECO:0000313" key="2">
    <source>
        <dbReference type="Proteomes" id="UP000032049"/>
    </source>
</evidence>
<accession>A0A0D0EYW7</accession>